<proteinExistence type="inferred from homology"/>
<name>A0A326UFT9_THEHA</name>
<evidence type="ECO:0000313" key="5">
    <source>
        <dbReference type="Proteomes" id="UP000248806"/>
    </source>
</evidence>
<keyword evidence="5" id="KW-1185">Reference proteome</keyword>
<evidence type="ECO:0000313" key="4">
    <source>
        <dbReference type="EMBL" id="PZW35880.1"/>
    </source>
</evidence>
<dbReference type="PROSITE" id="PS00819">
    <property type="entry name" value="DPS_2"/>
    <property type="match status" value="1"/>
</dbReference>
<feature type="domain" description="Ferritin/DPS" evidence="3">
    <location>
        <begin position="44"/>
        <end position="188"/>
    </location>
</feature>
<protein>
    <submittedName>
        <fullName evidence="4">Starvation-inducible DNA-binding protein</fullName>
    </submittedName>
</protein>
<dbReference type="Pfam" id="PF00210">
    <property type="entry name" value="Ferritin"/>
    <property type="match status" value="1"/>
</dbReference>
<dbReference type="InterPro" id="IPR002177">
    <property type="entry name" value="DPS_DNA-bd"/>
</dbReference>
<comment type="similarity">
    <text evidence="1 2">Belongs to the Dps family.</text>
</comment>
<keyword evidence="4" id="KW-0238">DNA-binding</keyword>
<dbReference type="PANTHER" id="PTHR42932:SF1">
    <property type="entry name" value="GENERAL STRESS PROTEIN 20U"/>
    <property type="match status" value="1"/>
</dbReference>
<sequence>MVTRTRNVEAQPKLHQRSYEIQQFGQLHAVPLGLPENAIKENVELLNKLVLDSIMLYNMYKKHHWHMAGPTFYQLHLLLDKHAEQILETIDLLAERVQMLGGVAAGMPHDVVENTRIERPPKGEEAVPAMIARLVDAHATIIKALREAIETTEKNKDYGTNDLLVSDVLRMHEMQVWFLSQHLVDTPLIGEETNK</sequence>
<accession>A0A326UFT9</accession>
<dbReference type="GO" id="GO:0003677">
    <property type="term" value="F:DNA binding"/>
    <property type="evidence" value="ECO:0007669"/>
    <property type="project" value="UniProtKB-KW"/>
</dbReference>
<dbReference type="CDD" id="cd01043">
    <property type="entry name" value="DPS"/>
    <property type="match status" value="1"/>
</dbReference>
<reference evidence="4 5" key="1">
    <citation type="submission" date="2018-06" db="EMBL/GenBank/DDBJ databases">
        <title>Genomic Encyclopedia of Archaeal and Bacterial Type Strains, Phase II (KMG-II): from individual species to whole genera.</title>
        <authorList>
            <person name="Goeker M."/>
        </authorList>
    </citation>
    <scope>NUCLEOTIDE SEQUENCE [LARGE SCALE GENOMIC DNA]</scope>
    <source>
        <strain evidence="4 5">ATCC BAA-1881</strain>
    </source>
</reference>
<dbReference type="OrthoDB" id="9797023at2"/>
<dbReference type="SUPFAM" id="SSF47240">
    <property type="entry name" value="Ferritin-like"/>
    <property type="match status" value="1"/>
</dbReference>
<gene>
    <name evidence="4" type="ORF">EI42_00043</name>
</gene>
<dbReference type="InterPro" id="IPR008331">
    <property type="entry name" value="Ferritin_DPS_dom"/>
</dbReference>
<evidence type="ECO:0000256" key="1">
    <source>
        <dbReference type="ARBA" id="ARBA00009497"/>
    </source>
</evidence>
<dbReference type="PANTHER" id="PTHR42932">
    <property type="entry name" value="GENERAL STRESS PROTEIN 20U"/>
    <property type="match status" value="1"/>
</dbReference>
<evidence type="ECO:0000259" key="3">
    <source>
        <dbReference type="Pfam" id="PF00210"/>
    </source>
</evidence>
<dbReference type="InterPro" id="IPR012347">
    <property type="entry name" value="Ferritin-like"/>
</dbReference>
<organism evidence="4 5">
    <name type="scientific">Thermosporothrix hazakensis</name>
    <dbReference type="NCBI Taxonomy" id="644383"/>
    <lineage>
        <taxon>Bacteria</taxon>
        <taxon>Bacillati</taxon>
        <taxon>Chloroflexota</taxon>
        <taxon>Ktedonobacteria</taxon>
        <taxon>Ktedonobacterales</taxon>
        <taxon>Thermosporotrichaceae</taxon>
        <taxon>Thermosporothrix</taxon>
    </lineage>
</organism>
<dbReference type="PRINTS" id="PR01346">
    <property type="entry name" value="HELNAPAPROT"/>
</dbReference>
<dbReference type="PROSITE" id="PS00818">
    <property type="entry name" value="DPS_1"/>
    <property type="match status" value="1"/>
</dbReference>
<evidence type="ECO:0000256" key="2">
    <source>
        <dbReference type="RuleBase" id="RU003875"/>
    </source>
</evidence>
<dbReference type="AlphaFoldDB" id="A0A326UFT9"/>
<dbReference type="GO" id="GO:0008199">
    <property type="term" value="F:ferric iron binding"/>
    <property type="evidence" value="ECO:0007669"/>
    <property type="project" value="InterPro"/>
</dbReference>
<dbReference type="EMBL" id="QKUF01000001">
    <property type="protein sequence ID" value="PZW35880.1"/>
    <property type="molecule type" value="Genomic_DNA"/>
</dbReference>
<dbReference type="Gene3D" id="1.20.1260.10">
    <property type="match status" value="1"/>
</dbReference>
<dbReference type="InterPro" id="IPR009078">
    <property type="entry name" value="Ferritin-like_SF"/>
</dbReference>
<dbReference type="GO" id="GO:0016722">
    <property type="term" value="F:oxidoreductase activity, acting on metal ions"/>
    <property type="evidence" value="ECO:0007669"/>
    <property type="project" value="InterPro"/>
</dbReference>
<dbReference type="InterPro" id="IPR023188">
    <property type="entry name" value="DPS_DNA-bd_CS"/>
</dbReference>
<comment type="caution">
    <text evidence="4">The sequence shown here is derived from an EMBL/GenBank/DDBJ whole genome shotgun (WGS) entry which is preliminary data.</text>
</comment>
<dbReference type="RefSeq" id="WP_111317509.1">
    <property type="nucleotide sequence ID" value="NZ_BIFX01000001.1"/>
</dbReference>
<dbReference type="Proteomes" id="UP000248806">
    <property type="component" value="Unassembled WGS sequence"/>
</dbReference>
<dbReference type="PIRSF" id="PIRSF005900">
    <property type="entry name" value="Dps"/>
    <property type="match status" value="1"/>
</dbReference>